<evidence type="ECO:0000256" key="3">
    <source>
        <dbReference type="ARBA" id="ARBA00061607"/>
    </source>
</evidence>
<reference evidence="6 7" key="1">
    <citation type="journal article" date="2019" name="Int. J. Syst. Evol. Microbiol.">
        <title>Capsulimonas corticalis gen. nov., sp. nov., an aerobic capsulated bacterium, of a novel bacterial order, Capsulimonadales ord. nov., of the class Armatimonadia of the phylum Armatimonadetes.</title>
        <authorList>
            <person name="Li J."/>
            <person name="Kudo C."/>
            <person name="Tonouchi A."/>
        </authorList>
    </citation>
    <scope>NUCLEOTIDE SEQUENCE [LARGE SCALE GENOMIC DNA]</scope>
    <source>
        <strain evidence="6 7">AX-7</strain>
    </source>
</reference>
<comment type="similarity">
    <text evidence="3">Belongs to the MoxR family.</text>
</comment>
<evidence type="ECO:0000313" key="7">
    <source>
        <dbReference type="Proteomes" id="UP000287394"/>
    </source>
</evidence>
<dbReference type="PIRSF" id="PIRSF002849">
    <property type="entry name" value="AAA_ATPase_chaperone_MoxR_prd"/>
    <property type="match status" value="1"/>
</dbReference>
<keyword evidence="2" id="KW-0067">ATP-binding</keyword>
<dbReference type="Gene3D" id="3.40.50.300">
    <property type="entry name" value="P-loop containing nucleotide triphosphate hydrolases"/>
    <property type="match status" value="1"/>
</dbReference>
<evidence type="ECO:0000313" key="6">
    <source>
        <dbReference type="EMBL" id="BDI33291.1"/>
    </source>
</evidence>
<dbReference type="Proteomes" id="UP000287394">
    <property type="component" value="Chromosome"/>
</dbReference>
<gene>
    <name evidence="6" type="ORF">CCAX7_53420</name>
</gene>
<organism evidence="6 7">
    <name type="scientific">Capsulimonas corticalis</name>
    <dbReference type="NCBI Taxonomy" id="2219043"/>
    <lineage>
        <taxon>Bacteria</taxon>
        <taxon>Bacillati</taxon>
        <taxon>Armatimonadota</taxon>
        <taxon>Armatimonadia</taxon>
        <taxon>Capsulimonadales</taxon>
        <taxon>Capsulimonadaceae</taxon>
        <taxon>Capsulimonas</taxon>
    </lineage>
</organism>
<feature type="domain" description="ChlI/MoxR AAA lid" evidence="5">
    <location>
        <begin position="238"/>
        <end position="308"/>
    </location>
</feature>
<dbReference type="FunFam" id="3.40.50.300:FF:000640">
    <property type="entry name" value="MoxR family ATPase"/>
    <property type="match status" value="1"/>
</dbReference>
<sequence length="320" mass="35211">MLETETASTRIADKARLIADAIETVVIGKREIVELALTAILVEGHVLIEDIPGVGKTTLAKSLAKTLGCVFKRIQFTPDLLPADITGTGVFNQKDSQFEFREGPVFANVVLADEINRATPKTQSSLLECMEEGQITSDGITYQLPHPFFVIATQNHIEAHGTYPLPEAQMDRFLMRISIGYPERDEEVRILSRPSQGSPVDRMESVITRDELLALQAEVANVYIDPSLREYVVDIVAATRKHPMTQFGASPRGSLFLLHAAQAYAGLKGRTYVLPDDVKRLAKPVLAHRIILRPEARAKGTTAETMIGEILSQIPVPATM</sequence>
<dbReference type="EMBL" id="AP025739">
    <property type="protein sequence ID" value="BDI33291.1"/>
    <property type="molecule type" value="Genomic_DNA"/>
</dbReference>
<dbReference type="SUPFAM" id="SSF52540">
    <property type="entry name" value="P-loop containing nucleoside triphosphate hydrolases"/>
    <property type="match status" value="1"/>
</dbReference>
<dbReference type="InterPro" id="IPR041628">
    <property type="entry name" value="ChlI/MoxR_AAA_lid"/>
</dbReference>
<dbReference type="InterPro" id="IPR027417">
    <property type="entry name" value="P-loop_NTPase"/>
</dbReference>
<dbReference type="CDD" id="cd00009">
    <property type="entry name" value="AAA"/>
    <property type="match status" value="1"/>
</dbReference>
<dbReference type="KEGG" id="ccot:CCAX7_53420"/>
<name>A0A402CNI4_9BACT</name>
<dbReference type="PANTHER" id="PTHR42759">
    <property type="entry name" value="MOXR FAMILY PROTEIN"/>
    <property type="match status" value="1"/>
</dbReference>
<evidence type="ECO:0000256" key="1">
    <source>
        <dbReference type="ARBA" id="ARBA00022741"/>
    </source>
</evidence>
<dbReference type="GO" id="GO:0016887">
    <property type="term" value="F:ATP hydrolysis activity"/>
    <property type="evidence" value="ECO:0007669"/>
    <property type="project" value="InterPro"/>
</dbReference>
<dbReference type="InterPro" id="IPR011703">
    <property type="entry name" value="ATPase_AAA-3"/>
</dbReference>
<keyword evidence="7" id="KW-1185">Reference proteome</keyword>
<dbReference type="RefSeq" id="WP_218025452.1">
    <property type="nucleotide sequence ID" value="NZ_AP025739.1"/>
</dbReference>
<keyword evidence="1" id="KW-0547">Nucleotide-binding</keyword>
<dbReference type="GO" id="GO:0005524">
    <property type="term" value="F:ATP binding"/>
    <property type="evidence" value="ECO:0007669"/>
    <property type="project" value="UniProtKB-KW"/>
</dbReference>
<feature type="domain" description="ATPase AAA-3" evidence="4">
    <location>
        <begin position="45"/>
        <end position="175"/>
    </location>
</feature>
<protein>
    <submittedName>
        <fullName evidence="6">ATPase</fullName>
    </submittedName>
</protein>
<evidence type="ECO:0000259" key="5">
    <source>
        <dbReference type="Pfam" id="PF17863"/>
    </source>
</evidence>
<dbReference type="FunCoup" id="A0A402CNI4">
    <property type="interactions" value="419"/>
</dbReference>
<dbReference type="PANTHER" id="PTHR42759:SF5">
    <property type="entry name" value="METHANOL DEHYDROGENASE REGULATOR"/>
    <property type="match status" value="1"/>
</dbReference>
<dbReference type="Gene3D" id="1.10.8.80">
    <property type="entry name" value="Magnesium chelatase subunit I, C-Terminal domain"/>
    <property type="match status" value="1"/>
</dbReference>
<accession>A0A402CNI4</accession>
<dbReference type="Pfam" id="PF17863">
    <property type="entry name" value="AAA_lid_2"/>
    <property type="match status" value="1"/>
</dbReference>
<dbReference type="InterPro" id="IPR050764">
    <property type="entry name" value="CbbQ/NirQ/NorQ/GpvN"/>
</dbReference>
<evidence type="ECO:0000256" key="2">
    <source>
        <dbReference type="ARBA" id="ARBA00022840"/>
    </source>
</evidence>
<dbReference type="Pfam" id="PF07726">
    <property type="entry name" value="AAA_3"/>
    <property type="match status" value="1"/>
</dbReference>
<proteinExistence type="inferred from homology"/>
<evidence type="ECO:0000259" key="4">
    <source>
        <dbReference type="Pfam" id="PF07726"/>
    </source>
</evidence>
<dbReference type="AlphaFoldDB" id="A0A402CNI4"/>